<comment type="subcellular location">
    <subcellularLocation>
        <location evidence="6">Nucleus</location>
    </subcellularLocation>
</comment>
<dbReference type="AlphaFoldDB" id="A0A0B2RR75"/>
<dbReference type="Proteomes" id="UP000053555">
    <property type="component" value="Unassembled WGS sequence"/>
</dbReference>
<dbReference type="PANTHER" id="PTHR31669">
    <property type="entry name" value="PROTEIN FAR1-RELATED SEQUENCE 10-RELATED"/>
    <property type="match status" value="1"/>
</dbReference>
<dbReference type="InterPro" id="IPR031052">
    <property type="entry name" value="FHY3/FAR1"/>
</dbReference>
<protein>
    <recommendedName>
        <fullName evidence="6">Protein FAR1-RELATED SEQUENCE</fullName>
    </recommendedName>
</protein>
<evidence type="ECO:0000256" key="2">
    <source>
        <dbReference type="ARBA" id="ARBA00022723"/>
    </source>
</evidence>
<dbReference type="Pfam" id="PF03101">
    <property type="entry name" value="FAR1"/>
    <property type="match status" value="1"/>
</dbReference>
<name>A0A0B2RR75_GLYSO</name>
<evidence type="ECO:0000256" key="5">
    <source>
        <dbReference type="PROSITE-ProRule" id="PRU00325"/>
    </source>
</evidence>
<accession>A0A0B2RR75</accession>
<evidence type="ECO:0000259" key="7">
    <source>
        <dbReference type="PROSITE" id="PS50966"/>
    </source>
</evidence>
<keyword evidence="3 5" id="KW-0863">Zinc-finger</keyword>
<dbReference type="Pfam" id="PF26175">
    <property type="entry name" value="HTH_FAR1"/>
    <property type="match status" value="1"/>
</dbReference>
<dbReference type="InterPro" id="IPR004330">
    <property type="entry name" value="FAR1_DNA_bnd_dom"/>
</dbReference>
<dbReference type="InterPro" id="IPR058778">
    <property type="entry name" value="HTH_FAR1-11-like"/>
</dbReference>
<dbReference type="GO" id="GO:0006355">
    <property type="term" value="P:regulation of DNA-templated transcription"/>
    <property type="evidence" value="ECO:0007669"/>
    <property type="project" value="UniProtKB-UniRule"/>
</dbReference>
<organism evidence="8">
    <name type="scientific">Glycine soja</name>
    <name type="common">Wild soybean</name>
    <dbReference type="NCBI Taxonomy" id="3848"/>
    <lineage>
        <taxon>Eukaryota</taxon>
        <taxon>Viridiplantae</taxon>
        <taxon>Streptophyta</taxon>
        <taxon>Embryophyta</taxon>
        <taxon>Tracheophyta</taxon>
        <taxon>Spermatophyta</taxon>
        <taxon>Magnoliopsida</taxon>
        <taxon>eudicotyledons</taxon>
        <taxon>Gunneridae</taxon>
        <taxon>Pentapetalae</taxon>
        <taxon>rosids</taxon>
        <taxon>fabids</taxon>
        <taxon>Fabales</taxon>
        <taxon>Fabaceae</taxon>
        <taxon>Papilionoideae</taxon>
        <taxon>50 kb inversion clade</taxon>
        <taxon>NPAAA clade</taxon>
        <taxon>indigoferoid/millettioid clade</taxon>
        <taxon>Phaseoleae</taxon>
        <taxon>Glycine</taxon>
        <taxon>Glycine subgen. Soja</taxon>
    </lineage>
</organism>
<sequence>MSTINNTMGEGSTSTRDMSTDKINVDLNEYPIEDISLENGYSGTVSEHFDHDIVANDVLEVEEIETYEKENIVSSSQNIEINEFAEEVDRDETYNETNIVPFVGQIFLSEEEAFAFYKRYAYQHGFSVRKGRFIKRNGIMRRRDFFCHREGRSSLKIIEPLKEQRNRESTRCECKAYLRISLQKSHDIFPSEWRVTKFVVEHNHVLLTQSEVRFLPANRTISEDDIERIFLLKEGGLSVRQLMRVIELEKNVKHGYLPFIERDIRNLFVKTKKKVERNDAKDLLKYCEDAKKSCSKFQYAYTLDEERRLEHIFWSPASCSDWYQKYGDVVVFDTTYKVNSYEMPFGIFVGMNSHGKTVLFGCALLRNETISAFRWLMKTFISLMKKPPKTILTDQDPWMKEAISKDLPSTKHSFCIWHITFKFSSWFNAILRDKYSKWCSDFYELYKLETCEEFEHQWPKVVAKYNLQSNKHVKGLYEIRNYWALAYLRDHFFGGMTTTGRSESINAFIKRFINSHTSLSDFTKQVDVAIDDIKQKEDHDIMLEKCKRINLKLMSPLQEQAHGVLTRFAFQKFQEEFERSTQYSIHHENGNEFVLRYYKDANSRKHMVFWDGKIATCSCKYFEFWGILCRHILSIFLHKDCHEIPSNYLPSRWRLQTSHDDDEVDPQQVNVVFEEQVDVVHCPPPSKTKGRPKRRRLKGGKELSHNMNTCGLCKDVGHNIVTCPLKENTQFSGHTNKKKKICKDANLNPILLPKV</sequence>
<evidence type="ECO:0000313" key="8">
    <source>
        <dbReference type="EMBL" id="KHN34778.1"/>
    </source>
</evidence>
<dbReference type="Pfam" id="PF04434">
    <property type="entry name" value="SWIM"/>
    <property type="match status" value="1"/>
</dbReference>
<dbReference type="InterPro" id="IPR018289">
    <property type="entry name" value="MULE_transposase_dom"/>
</dbReference>
<dbReference type="GO" id="GO:0005634">
    <property type="term" value="C:nucleus"/>
    <property type="evidence" value="ECO:0007669"/>
    <property type="project" value="UniProtKB-SubCell"/>
</dbReference>
<dbReference type="InterPro" id="IPR007527">
    <property type="entry name" value="Znf_SWIM"/>
</dbReference>
<dbReference type="InterPro" id="IPR006564">
    <property type="entry name" value="Znf_PMZ"/>
</dbReference>
<evidence type="ECO:0000256" key="4">
    <source>
        <dbReference type="ARBA" id="ARBA00022833"/>
    </source>
</evidence>
<evidence type="ECO:0000256" key="3">
    <source>
        <dbReference type="ARBA" id="ARBA00022771"/>
    </source>
</evidence>
<proteinExistence type="inferred from homology"/>
<dbReference type="Pfam" id="PF10551">
    <property type="entry name" value="MULE"/>
    <property type="match status" value="1"/>
</dbReference>
<comment type="function">
    <text evidence="6">Putative transcription activator involved in regulating light control of development.</text>
</comment>
<reference evidence="8" key="1">
    <citation type="submission" date="2014-07" db="EMBL/GenBank/DDBJ databases">
        <title>Identification of a novel salt tolerance gene in wild soybean by whole-genome sequencing.</title>
        <authorList>
            <person name="Lam H.-M."/>
            <person name="Qi X."/>
            <person name="Li M.-W."/>
            <person name="Liu X."/>
            <person name="Xie M."/>
            <person name="Ni M."/>
            <person name="Xu X."/>
        </authorList>
    </citation>
    <scope>NUCLEOTIDE SEQUENCE [LARGE SCALE GENOMIC DNA]</scope>
    <source>
        <tissue evidence="8">Root</tissue>
    </source>
</reference>
<dbReference type="PANTHER" id="PTHR31669:SF263">
    <property type="entry name" value="PROTEIN FAR1-RELATED SEQUENCE"/>
    <property type="match status" value="1"/>
</dbReference>
<dbReference type="PROSITE" id="PS50966">
    <property type="entry name" value="ZF_SWIM"/>
    <property type="match status" value="1"/>
</dbReference>
<keyword evidence="2 6" id="KW-0479">Metal-binding</keyword>
<dbReference type="EMBL" id="KN648803">
    <property type="protein sequence ID" value="KHN34778.1"/>
    <property type="molecule type" value="Genomic_DNA"/>
</dbReference>
<feature type="domain" description="SWIM-type" evidence="7">
    <location>
        <begin position="597"/>
        <end position="640"/>
    </location>
</feature>
<dbReference type="SMART" id="SM00575">
    <property type="entry name" value="ZnF_PMZ"/>
    <property type="match status" value="1"/>
</dbReference>
<comment type="similarity">
    <text evidence="1 6">Belongs to the FHY3/FAR1 family.</text>
</comment>
<keyword evidence="4 6" id="KW-0862">Zinc</keyword>
<evidence type="ECO:0000256" key="1">
    <source>
        <dbReference type="ARBA" id="ARBA00005889"/>
    </source>
</evidence>
<evidence type="ECO:0000256" key="6">
    <source>
        <dbReference type="RuleBase" id="RU367018"/>
    </source>
</evidence>
<dbReference type="GO" id="GO:0008270">
    <property type="term" value="F:zinc ion binding"/>
    <property type="evidence" value="ECO:0007669"/>
    <property type="project" value="UniProtKB-UniRule"/>
</dbReference>
<gene>
    <name evidence="8" type="ORF">glysoja_032954</name>
</gene>
<keyword evidence="6" id="KW-0539">Nucleus</keyword>